<proteinExistence type="predicted"/>
<protein>
    <recommendedName>
        <fullName evidence="2">Creatinase N-terminal domain-containing protein</fullName>
    </recommendedName>
</protein>
<gene>
    <name evidence="1" type="ORF">LCGC14_2464840</name>
</gene>
<reference evidence="1" key="1">
    <citation type="journal article" date="2015" name="Nature">
        <title>Complex archaea that bridge the gap between prokaryotes and eukaryotes.</title>
        <authorList>
            <person name="Spang A."/>
            <person name="Saw J.H."/>
            <person name="Jorgensen S.L."/>
            <person name="Zaremba-Niedzwiedzka K."/>
            <person name="Martijn J."/>
            <person name="Lind A.E."/>
            <person name="van Eijk R."/>
            <person name="Schleper C."/>
            <person name="Guy L."/>
            <person name="Ettema T.J."/>
        </authorList>
    </citation>
    <scope>NUCLEOTIDE SEQUENCE</scope>
</reference>
<organism evidence="1">
    <name type="scientific">marine sediment metagenome</name>
    <dbReference type="NCBI Taxonomy" id="412755"/>
    <lineage>
        <taxon>unclassified sequences</taxon>
        <taxon>metagenomes</taxon>
        <taxon>ecological metagenomes</taxon>
    </lineage>
</organism>
<evidence type="ECO:0000313" key="1">
    <source>
        <dbReference type="EMBL" id="KKL19502.1"/>
    </source>
</evidence>
<accession>A0A0F9BZW4</accession>
<name>A0A0F9BZW4_9ZZZZ</name>
<feature type="non-terminal residue" evidence="1">
    <location>
        <position position="347"/>
    </location>
</feature>
<dbReference type="EMBL" id="LAZR01038466">
    <property type="protein sequence ID" value="KKL19502.1"/>
    <property type="molecule type" value="Genomic_DNA"/>
</dbReference>
<evidence type="ECO:0008006" key="2">
    <source>
        <dbReference type="Google" id="ProtNLM"/>
    </source>
</evidence>
<dbReference type="InterPro" id="IPR029149">
    <property type="entry name" value="Creatin/AminoP/Spt16_N"/>
</dbReference>
<sequence length="347" mass="38752">MNIKQISFEKLETPLDLPILTESEIRQRHALLTDRMKKRGLSHVVVYGDREHFANMSYLTGGYDPRFEEALLILDDDGKVNLIVGNEGYDYSNISPFTMEKKLFPTFSLQGMIRNNMRYIKEIFEECGIGKSAKIGIVGLKYYEDGEVETPDQTYDIPHYLIEGLFHVVTADSLSNVTEIMNHPIEGIRCTLSAAEIARVEIMGTYLSNQMKAIIESLEVGMSEADAISHFDYRGVPFNVHPVVNFGTRRVLLGLASPSFGVRLEAGDPVSIGLSVEGTSIARTGLAVNSSEDFKGARINIINEFYNPYFKATKTWYETVKVGASSRSVFDNVMSILGDKKFGVSLN</sequence>
<comment type="caution">
    <text evidence="1">The sequence shown here is derived from an EMBL/GenBank/DDBJ whole genome shotgun (WGS) entry which is preliminary data.</text>
</comment>
<dbReference type="AlphaFoldDB" id="A0A0F9BZW4"/>
<dbReference type="SUPFAM" id="SSF53092">
    <property type="entry name" value="Creatinase/prolidase N-terminal domain"/>
    <property type="match status" value="1"/>
</dbReference>